<protein>
    <submittedName>
        <fullName evidence="3">Urease accessory protein</fullName>
    </submittedName>
</protein>
<feature type="transmembrane region" description="Helical" evidence="1">
    <location>
        <begin position="64"/>
        <end position="83"/>
    </location>
</feature>
<feature type="transmembrane region" description="Helical" evidence="1">
    <location>
        <begin position="143"/>
        <end position="167"/>
    </location>
</feature>
<feature type="transmembrane region" description="Helical" evidence="1">
    <location>
        <begin position="179"/>
        <end position="196"/>
    </location>
</feature>
<feature type="chain" id="PRO_5021784919" evidence="2">
    <location>
        <begin position="22"/>
        <end position="198"/>
    </location>
</feature>
<keyword evidence="1" id="KW-1133">Transmembrane helix</keyword>
<keyword evidence="1" id="KW-0472">Membrane</keyword>
<dbReference type="Proteomes" id="UP000320593">
    <property type="component" value="Unassembled WGS sequence"/>
</dbReference>
<name>A0A562T330_9HYPH</name>
<evidence type="ECO:0000256" key="1">
    <source>
        <dbReference type="SAM" id="Phobius"/>
    </source>
</evidence>
<feature type="transmembrane region" description="Helical" evidence="1">
    <location>
        <begin position="89"/>
        <end position="109"/>
    </location>
</feature>
<sequence length="198" mass="19757">MVLRILLAASSLVLLASPAAAHLDPAEHGSFAAGFTHPLFGLDHVLAMIAVGLWAALSGGRALWLFPSAFVGAMVIGFVLAIAGMPLPFVEPLILASVVLFGAAVCLALKIPNAVSVALIGIFGICHGHAHGGEIGSAGEISYAAGFVLATAILHGAGLLIAQGAFAAARNNPAVARRVIRALGAITAVSGVYLAVAG</sequence>
<accession>A0A562T330</accession>
<dbReference type="InterPro" id="IPR007038">
    <property type="entry name" value="HupE_UreJ"/>
</dbReference>
<evidence type="ECO:0000256" key="2">
    <source>
        <dbReference type="SAM" id="SignalP"/>
    </source>
</evidence>
<gene>
    <name evidence="3" type="ORF">JM93_02253</name>
</gene>
<keyword evidence="4" id="KW-1185">Reference proteome</keyword>
<proteinExistence type="predicted"/>
<dbReference type="Pfam" id="PF04955">
    <property type="entry name" value="HupE_UreJ"/>
    <property type="match status" value="1"/>
</dbReference>
<dbReference type="OrthoDB" id="9808192at2"/>
<comment type="caution">
    <text evidence="3">The sequence shown here is derived from an EMBL/GenBank/DDBJ whole genome shotgun (WGS) entry which is preliminary data.</text>
</comment>
<keyword evidence="1" id="KW-0812">Transmembrane</keyword>
<organism evidence="3 4">
    <name type="scientific">Roseibium hamelinense</name>
    <dbReference type="NCBI Taxonomy" id="150831"/>
    <lineage>
        <taxon>Bacteria</taxon>
        <taxon>Pseudomonadati</taxon>
        <taxon>Pseudomonadota</taxon>
        <taxon>Alphaproteobacteria</taxon>
        <taxon>Hyphomicrobiales</taxon>
        <taxon>Stappiaceae</taxon>
        <taxon>Roseibium</taxon>
    </lineage>
</organism>
<dbReference type="AlphaFoldDB" id="A0A562T330"/>
<dbReference type="RefSeq" id="WP_145343212.1">
    <property type="nucleotide sequence ID" value="NZ_SMLY01000050.1"/>
</dbReference>
<keyword evidence="2" id="KW-0732">Signal</keyword>
<evidence type="ECO:0000313" key="4">
    <source>
        <dbReference type="Proteomes" id="UP000320593"/>
    </source>
</evidence>
<dbReference type="PIRSF" id="PIRSF016919">
    <property type="entry name" value="HupE_UreJ"/>
    <property type="match status" value="1"/>
</dbReference>
<feature type="signal peptide" evidence="2">
    <location>
        <begin position="1"/>
        <end position="21"/>
    </location>
</feature>
<evidence type="ECO:0000313" key="3">
    <source>
        <dbReference type="EMBL" id="TWI87684.1"/>
    </source>
</evidence>
<dbReference type="EMBL" id="VLLF01000004">
    <property type="protein sequence ID" value="TWI87684.1"/>
    <property type="molecule type" value="Genomic_DNA"/>
</dbReference>
<feature type="transmembrane region" description="Helical" evidence="1">
    <location>
        <begin position="37"/>
        <end position="57"/>
    </location>
</feature>
<reference evidence="3 4" key="1">
    <citation type="submission" date="2019-07" db="EMBL/GenBank/DDBJ databases">
        <title>Genomic Encyclopedia of Archaeal and Bacterial Type Strains, Phase II (KMG-II): from individual species to whole genera.</title>
        <authorList>
            <person name="Goeker M."/>
        </authorList>
    </citation>
    <scope>NUCLEOTIDE SEQUENCE [LARGE SCALE GENOMIC DNA]</scope>
    <source>
        <strain evidence="3 4">ATCC BAA-252</strain>
    </source>
</reference>
<feature type="transmembrane region" description="Helical" evidence="1">
    <location>
        <begin position="114"/>
        <end position="131"/>
    </location>
</feature>